<keyword evidence="3" id="KW-1185">Reference proteome</keyword>
<name>A0AAV4G4L7_9GAST</name>
<sequence length="119" mass="13466">MTAPAHAPGQILHGQSQDKNRTHGQESSLFVPTITRQKQNTRTRKLSVCPHTDKTKTEHTDKKALCLSLQSQDKNRTHGHESCLFVPKLTFLWSVLHWARVLPLTLSRMSQGLVTANQF</sequence>
<organism evidence="2 3">
    <name type="scientific">Elysia marginata</name>
    <dbReference type="NCBI Taxonomy" id="1093978"/>
    <lineage>
        <taxon>Eukaryota</taxon>
        <taxon>Metazoa</taxon>
        <taxon>Spiralia</taxon>
        <taxon>Lophotrochozoa</taxon>
        <taxon>Mollusca</taxon>
        <taxon>Gastropoda</taxon>
        <taxon>Heterobranchia</taxon>
        <taxon>Euthyneura</taxon>
        <taxon>Panpulmonata</taxon>
        <taxon>Sacoglossa</taxon>
        <taxon>Placobranchoidea</taxon>
        <taxon>Plakobranchidae</taxon>
        <taxon>Elysia</taxon>
    </lineage>
</organism>
<feature type="compositionally biased region" description="Polar residues" evidence="1">
    <location>
        <begin position="25"/>
        <end position="38"/>
    </location>
</feature>
<dbReference type="AlphaFoldDB" id="A0AAV4G4L7"/>
<gene>
    <name evidence="2" type="ORF">ElyMa_004046100</name>
</gene>
<proteinExistence type="predicted"/>
<protein>
    <submittedName>
        <fullName evidence="2">Uncharacterized protein</fullName>
    </submittedName>
</protein>
<comment type="caution">
    <text evidence="2">The sequence shown here is derived from an EMBL/GenBank/DDBJ whole genome shotgun (WGS) entry which is preliminary data.</text>
</comment>
<reference evidence="2 3" key="1">
    <citation type="journal article" date="2021" name="Elife">
        <title>Chloroplast acquisition without the gene transfer in kleptoplastic sea slugs, Plakobranchus ocellatus.</title>
        <authorList>
            <person name="Maeda T."/>
            <person name="Takahashi S."/>
            <person name="Yoshida T."/>
            <person name="Shimamura S."/>
            <person name="Takaki Y."/>
            <person name="Nagai Y."/>
            <person name="Toyoda A."/>
            <person name="Suzuki Y."/>
            <person name="Arimoto A."/>
            <person name="Ishii H."/>
            <person name="Satoh N."/>
            <person name="Nishiyama T."/>
            <person name="Hasebe M."/>
            <person name="Maruyama T."/>
            <person name="Minagawa J."/>
            <person name="Obokata J."/>
            <person name="Shigenobu S."/>
        </authorList>
    </citation>
    <scope>NUCLEOTIDE SEQUENCE [LARGE SCALE GENOMIC DNA]</scope>
</reference>
<dbReference type="EMBL" id="BMAT01008214">
    <property type="protein sequence ID" value="GFR80432.1"/>
    <property type="molecule type" value="Genomic_DNA"/>
</dbReference>
<evidence type="ECO:0000256" key="1">
    <source>
        <dbReference type="SAM" id="MobiDB-lite"/>
    </source>
</evidence>
<evidence type="ECO:0000313" key="3">
    <source>
        <dbReference type="Proteomes" id="UP000762676"/>
    </source>
</evidence>
<evidence type="ECO:0000313" key="2">
    <source>
        <dbReference type="EMBL" id="GFR80432.1"/>
    </source>
</evidence>
<accession>A0AAV4G4L7</accession>
<dbReference type="Proteomes" id="UP000762676">
    <property type="component" value="Unassembled WGS sequence"/>
</dbReference>
<feature type="region of interest" description="Disordered" evidence="1">
    <location>
        <begin position="1"/>
        <end position="55"/>
    </location>
</feature>